<keyword evidence="1" id="KW-0812">Transmembrane</keyword>
<feature type="transmembrane region" description="Helical" evidence="1">
    <location>
        <begin position="853"/>
        <end position="875"/>
    </location>
</feature>
<feature type="transmembrane region" description="Helical" evidence="1">
    <location>
        <begin position="910"/>
        <end position="932"/>
    </location>
</feature>
<dbReference type="Pfam" id="PF00873">
    <property type="entry name" value="ACR_tran"/>
    <property type="match status" value="1"/>
</dbReference>
<feature type="transmembrane region" description="Helical" evidence="1">
    <location>
        <begin position="961"/>
        <end position="981"/>
    </location>
</feature>
<feature type="transmembrane region" description="Helical" evidence="1">
    <location>
        <begin position="358"/>
        <end position="379"/>
    </location>
</feature>
<dbReference type="Gene3D" id="3.30.2090.10">
    <property type="entry name" value="Multidrug efflux transporter AcrB TolC docking domain, DN and DC subdomains"/>
    <property type="match status" value="2"/>
</dbReference>
<dbReference type="PRINTS" id="PR00702">
    <property type="entry name" value="ACRIFLAVINRP"/>
</dbReference>
<evidence type="ECO:0000313" key="2">
    <source>
        <dbReference type="EMBL" id="RJF87745.1"/>
    </source>
</evidence>
<organism evidence="2 3">
    <name type="scientific">Oleomonas cavernae</name>
    <dbReference type="NCBI Taxonomy" id="2320859"/>
    <lineage>
        <taxon>Bacteria</taxon>
        <taxon>Pseudomonadati</taxon>
        <taxon>Pseudomonadota</taxon>
        <taxon>Alphaproteobacteria</taxon>
        <taxon>Acetobacterales</taxon>
        <taxon>Acetobacteraceae</taxon>
        <taxon>Oleomonas</taxon>
    </lineage>
</organism>
<feature type="transmembrane region" description="Helical" evidence="1">
    <location>
        <begin position="882"/>
        <end position="904"/>
    </location>
</feature>
<dbReference type="OrthoDB" id="9798415at2"/>
<comment type="caution">
    <text evidence="2">The sequence shown here is derived from an EMBL/GenBank/DDBJ whole genome shotgun (WGS) entry which is preliminary data.</text>
</comment>
<dbReference type="EMBL" id="QYUK01000011">
    <property type="protein sequence ID" value="RJF87745.1"/>
    <property type="molecule type" value="Genomic_DNA"/>
</dbReference>
<dbReference type="Proteomes" id="UP000284605">
    <property type="component" value="Unassembled WGS sequence"/>
</dbReference>
<feature type="transmembrane region" description="Helical" evidence="1">
    <location>
        <begin position="1001"/>
        <end position="1028"/>
    </location>
</feature>
<dbReference type="SUPFAM" id="SSF82693">
    <property type="entry name" value="Multidrug efflux transporter AcrB pore domain, PN1, PN2, PC1 and PC2 subdomains"/>
    <property type="match status" value="2"/>
</dbReference>
<feature type="transmembrane region" description="Helical" evidence="1">
    <location>
        <begin position="456"/>
        <end position="479"/>
    </location>
</feature>
<dbReference type="SUPFAM" id="SSF82866">
    <property type="entry name" value="Multidrug efflux transporter AcrB transmembrane domain"/>
    <property type="match status" value="2"/>
</dbReference>
<keyword evidence="3" id="KW-1185">Reference proteome</keyword>
<feature type="transmembrane region" description="Helical" evidence="1">
    <location>
        <begin position="532"/>
        <end position="549"/>
    </location>
</feature>
<dbReference type="GO" id="GO:0042910">
    <property type="term" value="F:xenobiotic transmembrane transporter activity"/>
    <property type="evidence" value="ECO:0007669"/>
    <property type="project" value="TreeGrafter"/>
</dbReference>
<keyword evidence="1" id="KW-0472">Membrane</keyword>
<dbReference type="PANTHER" id="PTHR32063:SF0">
    <property type="entry name" value="SWARMING MOTILITY PROTEIN SWRC"/>
    <property type="match status" value="1"/>
</dbReference>
<dbReference type="InterPro" id="IPR001036">
    <property type="entry name" value="Acrflvin-R"/>
</dbReference>
<dbReference type="AlphaFoldDB" id="A0A418WCK0"/>
<accession>A0A418WCK0</accession>
<dbReference type="Gene3D" id="3.30.70.1440">
    <property type="entry name" value="Multidrug efflux transporter AcrB pore domain"/>
    <property type="match status" value="1"/>
</dbReference>
<dbReference type="RefSeq" id="WP_119778382.1">
    <property type="nucleotide sequence ID" value="NZ_QYUK01000011.1"/>
</dbReference>
<proteinExistence type="predicted"/>
<gene>
    <name evidence="2" type="ORF">D3874_12520</name>
</gene>
<dbReference type="Gene3D" id="3.30.70.1430">
    <property type="entry name" value="Multidrug efflux transporter AcrB pore domain"/>
    <property type="match status" value="2"/>
</dbReference>
<dbReference type="Gene3D" id="1.20.1640.10">
    <property type="entry name" value="Multidrug efflux transporter AcrB transmembrane domain"/>
    <property type="match status" value="2"/>
</dbReference>
<reference evidence="2 3" key="1">
    <citation type="submission" date="2018-09" db="EMBL/GenBank/DDBJ databases">
        <authorList>
            <person name="Zhu H."/>
        </authorList>
    </citation>
    <scope>NUCLEOTIDE SEQUENCE [LARGE SCALE GENOMIC DNA]</scope>
    <source>
        <strain evidence="2 3">K1W22B-8</strain>
    </source>
</reference>
<dbReference type="GO" id="GO:0005886">
    <property type="term" value="C:plasma membrane"/>
    <property type="evidence" value="ECO:0007669"/>
    <property type="project" value="TreeGrafter"/>
</dbReference>
<evidence type="ECO:0000313" key="3">
    <source>
        <dbReference type="Proteomes" id="UP000284605"/>
    </source>
</evidence>
<sequence length="1053" mass="114438">MNALIEWCLRYPRTILSMLFLLAVTGISTYASIPREAQPDVAIPYIYVNLIHEGISPEDGERLLLKPMEKELRSIEGIKKMSSEAGEGFAYVLLEFDAGFNGDKALADVREKVDQAKPKLPDDTEEPIVTQVSISLFPVLYVTLSGDAPERTLLAIAQRYEDAFEALPEVMSADIVGKRDELLEVVVDPLKLESYQISQTELVSVVNMNNRLVAAGALDTGTGRFSVKVPGLFENAEDVLSLPVKVNGDGVVTLRDITDVRRTFKDPETFARVDGKPALTIEVKKRAGKNIIDTVDKVKAIVEATRDQLPATVNISYAQDASKEIKGMLTDLENSVLIAIFLVLVVVVGSLGGRSAALVSLTIPGSFLLGLILLSAMGITLNMLVMFSMILVVGMVVDGGVIVVEYADRKMTEGMPRREAYAVAAKRMAWPVVTTTLTTAIVFVPLLFWPGVTGKFMSYIPLTLIVTLLGSILIALMFIPVLGAMFGKPGATDAKTEHFIGVTERGDVRSLPGFTGWYSRVLDRALHHPGKILLACIATLIGVQMLYGAQGKGVQFFPEVEPERAIVLVHARGNLSIYERDTLMREVEAQVLAVDGIALTNTTVGDPPQGAEAAPDTIGNITVEFTEWDHRRPAAQILAEIRERTATIAGLQVETRLPDVGPPVGKAVQIELAATDPSALPEVADRIRNYLGTVTGLIDIEDSRPLPGIDWVIRVDRAQAGRFGADITSVGNAVQLVTNGIKIGEYRPDDADEEIDIRVRFPQSLRNLDAFDQLRLQTAMGQVPISSFVERVAEPKIGKIKHIDAKRVISIQANTAAGVLPDDKVREIKAWMAAQSFDPRVEVRFRGQDEETAAAAAFLGKAFFIGLFLMAVILITQFNSFYSTFVILSAVALSTIGVFAGLLITGQLFSVVMTGIGVISLAGVVVAHNVVLIDTYKELRGRGMEPYEAILRTGAQRMRPVLLTTFTTIIGILPMALGLTIDVFSREVMIGAPAAQWWIQLATAVAFGLAFATVLTLVVTPCLLALPLRLRASWGPRLQRWGIRRGKVAQPAE</sequence>
<feature type="transmembrane region" description="Helical" evidence="1">
    <location>
        <begin position="385"/>
        <end position="407"/>
    </location>
</feature>
<feature type="transmembrane region" description="Helical" evidence="1">
    <location>
        <begin position="332"/>
        <end position="351"/>
    </location>
</feature>
<name>A0A418WCK0_9PROT</name>
<dbReference type="SUPFAM" id="SSF82714">
    <property type="entry name" value="Multidrug efflux transporter AcrB TolC docking domain, DN and DC subdomains"/>
    <property type="match status" value="2"/>
</dbReference>
<protein>
    <submittedName>
        <fullName evidence="2">Efflux RND transporter permease subunit</fullName>
    </submittedName>
</protein>
<evidence type="ECO:0000256" key="1">
    <source>
        <dbReference type="SAM" id="Phobius"/>
    </source>
</evidence>
<dbReference type="PANTHER" id="PTHR32063">
    <property type="match status" value="1"/>
</dbReference>
<dbReference type="Gene3D" id="3.30.70.1320">
    <property type="entry name" value="Multidrug efflux transporter AcrB pore domain like"/>
    <property type="match status" value="1"/>
</dbReference>
<keyword evidence="1" id="KW-1133">Transmembrane helix</keyword>
<dbReference type="InterPro" id="IPR027463">
    <property type="entry name" value="AcrB_DN_DC_subdom"/>
</dbReference>
<feature type="transmembrane region" description="Helical" evidence="1">
    <location>
        <begin position="428"/>
        <end position="450"/>
    </location>
</feature>